<dbReference type="SUPFAM" id="SSF52009">
    <property type="entry name" value="Phosphohistidine domain"/>
    <property type="match status" value="1"/>
</dbReference>
<evidence type="ECO:0000313" key="17">
    <source>
        <dbReference type="EMBL" id="SCC78052.1"/>
    </source>
</evidence>
<dbReference type="Proteomes" id="UP000050497">
    <property type="component" value="Unassembled WGS sequence"/>
</dbReference>
<keyword evidence="10" id="KW-0598">Phosphotransferase system</keyword>
<comment type="similarity">
    <text evidence="4">Belongs to the PEP-utilizing enzyme family.</text>
</comment>
<reference evidence="16 18" key="1">
    <citation type="submission" date="2015-09" db="EMBL/GenBank/DDBJ databases">
        <title>Identification and resolution of microdiversity through metagenomic sequencing of parallel consortia.</title>
        <authorList>
            <person name="Nelson W.C."/>
            <person name="Romine M.F."/>
            <person name="Lindemann S.R."/>
        </authorList>
    </citation>
    <scope>NUCLEOTIDE SEQUENCE [LARGE SCALE GENOMIC DNA]</scope>
    <source>
        <strain evidence="16">HL-109</strain>
    </source>
</reference>
<dbReference type="AlphaFoldDB" id="A0A0P7XU54"/>
<dbReference type="Proteomes" id="UP000182800">
    <property type="component" value="Unassembled WGS sequence"/>
</dbReference>
<proteinExistence type="inferred from homology"/>
<evidence type="ECO:0000256" key="12">
    <source>
        <dbReference type="ARBA" id="ARBA00022777"/>
    </source>
</evidence>
<evidence type="ECO:0000256" key="5">
    <source>
        <dbReference type="ARBA" id="ARBA00012232"/>
    </source>
</evidence>
<keyword evidence="6" id="KW-0813">Transport</keyword>
<dbReference type="SMART" id="SM00065">
    <property type="entry name" value="GAF"/>
    <property type="match status" value="1"/>
</dbReference>
<dbReference type="InterPro" id="IPR006318">
    <property type="entry name" value="PTS_EI-like"/>
</dbReference>
<dbReference type="RefSeq" id="WP_074443146.1">
    <property type="nucleotide sequence ID" value="NZ_FMBM01000001.1"/>
</dbReference>
<dbReference type="GO" id="GO:0016301">
    <property type="term" value="F:kinase activity"/>
    <property type="evidence" value="ECO:0007669"/>
    <property type="project" value="UniProtKB-KW"/>
</dbReference>
<dbReference type="InterPro" id="IPR029016">
    <property type="entry name" value="GAF-like_dom_sf"/>
</dbReference>
<keyword evidence="13" id="KW-0460">Magnesium</keyword>
<evidence type="ECO:0000256" key="10">
    <source>
        <dbReference type="ARBA" id="ARBA00022683"/>
    </source>
</evidence>
<dbReference type="InterPro" id="IPR015813">
    <property type="entry name" value="Pyrv/PenolPyrv_kinase-like_dom"/>
</dbReference>
<dbReference type="Gene3D" id="3.20.20.60">
    <property type="entry name" value="Phosphoenolpyruvate-binding domains"/>
    <property type="match status" value="1"/>
</dbReference>
<keyword evidence="14" id="KW-0175">Coiled coil</keyword>
<dbReference type="PANTHER" id="PTHR46244:SF6">
    <property type="entry name" value="PHOSPHOENOLPYRUVATE-PROTEIN PHOSPHOTRANSFERASE"/>
    <property type="match status" value="1"/>
</dbReference>
<dbReference type="GO" id="GO:0005737">
    <property type="term" value="C:cytoplasm"/>
    <property type="evidence" value="ECO:0007669"/>
    <property type="project" value="UniProtKB-SubCell"/>
</dbReference>
<organism evidence="16 18">
    <name type="scientific">Saliniramus fredricksonii</name>
    <dbReference type="NCBI Taxonomy" id="1653334"/>
    <lineage>
        <taxon>Bacteria</taxon>
        <taxon>Pseudomonadati</taxon>
        <taxon>Pseudomonadota</taxon>
        <taxon>Alphaproteobacteria</taxon>
        <taxon>Hyphomicrobiales</taxon>
        <taxon>Salinarimonadaceae</taxon>
        <taxon>Saliniramus</taxon>
    </lineage>
</organism>
<dbReference type="Pfam" id="PF05524">
    <property type="entry name" value="PEP-utilisers_N"/>
    <property type="match status" value="1"/>
</dbReference>
<keyword evidence="7" id="KW-0963">Cytoplasm</keyword>
<dbReference type="PANTHER" id="PTHR46244">
    <property type="entry name" value="PHOSPHOENOLPYRUVATE-PROTEIN PHOSPHOTRANSFERASE"/>
    <property type="match status" value="1"/>
</dbReference>
<evidence type="ECO:0000256" key="2">
    <source>
        <dbReference type="ARBA" id="ARBA00001946"/>
    </source>
</evidence>
<keyword evidence="19" id="KW-1185">Reference proteome</keyword>
<dbReference type="InterPro" id="IPR008731">
    <property type="entry name" value="PTS_EIN"/>
</dbReference>
<keyword evidence="11" id="KW-0479">Metal-binding</keyword>
<evidence type="ECO:0000256" key="3">
    <source>
        <dbReference type="ARBA" id="ARBA00004496"/>
    </source>
</evidence>
<protein>
    <recommendedName>
        <fullName evidence="5">phosphoenolpyruvate--protein phosphotransferase</fullName>
        <ecNumber evidence="5">2.7.3.9</ecNumber>
    </recommendedName>
</protein>
<dbReference type="PROSITE" id="PS00742">
    <property type="entry name" value="PEP_ENZYMES_2"/>
    <property type="match status" value="1"/>
</dbReference>
<evidence type="ECO:0000313" key="19">
    <source>
        <dbReference type="Proteomes" id="UP000182800"/>
    </source>
</evidence>
<evidence type="ECO:0000256" key="4">
    <source>
        <dbReference type="ARBA" id="ARBA00007837"/>
    </source>
</evidence>
<evidence type="ECO:0000256" key="1">
    <source>
        <dbReference type="ARBA" id="ARBA00000683"/>
    </source>
</evidence>
<gene>
    <name evidence="16" type="primary">ptsP</name>
    <name evidence="17" type="ORF">GA0071312_0055</name>
    <name evidence="16" type="ORF">HLUCCO17_07985</name>
</gene>
<dbReference type="Gene3D" id="1.10.274.10">
    <property type="entry name" value="PtsI, HPr-binding domain"/>
    <property type="match status" value="1"/>
</dbReference>
<dbReference type="InterPro" id="IPR003018">
    <property type="entry name" value="GAF"/>
</dbReference>
<dbReference type="InterPro" id="IPR036637">
    <property type="entry name" value="Phosphohistidine_dom_sf"/>
</dbReference>
<dbReference type="InterPro" id="IPR036618">
    <property type="entry name" value="PtsI_HPr-bd_sf"/>
</dbReference>
<dbReference type="PRINTS" id="PR01736">
    <property type="entry name" value="PHPHTRNFRASE"/>
</dbReference>
<reference evidence="17 19" key="2">
    <citation type="submission" date="2016-08" db="EMBL/GenBank/DDBJ databases">
        <authorList>
            <person name="Varghese N."/>
            <person name="Submissions Spin"/>
        </authorList>
    </citation>
    <scope>NUCLEOTIDE SEQUENCE [LARGE SCALE GENOMIC DNA]</scope>
    <source>
        <strain evidence="17 19">HL-109</strain>
    </source>
</reference>
<dbReference type="STRING" id="1653334.GA0071312_0055"/>
<keyword evidence="9 16" id="KW-0808">Transferase</keyword>
<dbReference type="GO" id="GO:0008965">
    <property type="term" value="F:phosphoenolpyruvate-protein phosphotransferase activity"/>
    <property type="evidence" value="ECO:0007669"/>
    <property type="project" value="UniProtKB-EC"/>
</dbReference>
<dbReference type="InterPro" id="IPR008279">
    <property type="entry name" value="PEP-util_enz_mobile_dom"/>
</dbReference>
<name>A0A0P7XU54_9HYPH</name>
<dbReference type="InterPro" id="IPR050499">
    <property type="entry name" value="PEP-utilizing_PTS_enzyme"/>
</dbReference>
<evidence type="ECO:0000256" key="9">
    <source>
        <dbReference type="ARBA" id="ARBA00022679"/>
    </source>
</evidence>
<dbReference type="GO" id="GO:0009401">
    <property type="term" value="P:phosphoenolpyruvate-dependent sugar phosphotransferase system"/>
    <property type="evidence" value="ECO:0007669"/>
    <property type="project" value="UniProtKB-KW"/>
</dbReference>
<dbReference type="InterPro" id="IPR000121">
    <property type="entry name" value="PEP_util_C"/>
</dbReference>
<dbReference type="Pfam" id="PF01590">
    <property type="entry name" value="GAF"/>
    <property type="match status" value="1"/>
</dbReference>
<dbReference type="InterPro" id="IPR040442">
    <property type="entry name" value="Pyrv_kinase-like_dom_sf"/>
</dbReference>
<dbReference type="Pfam" id="PF02896">
    <property type="entry name" value="PEP-utilizers_C"/>
    <property type="match status" value="1"/>
</dbReference>
<dbReference type="EMBL" id="LJSX01000010">
    <property type="protein sequence ID" value="KPQ11068.1"/>
    <property type="molecule type" value="Genomic_DNA"/>
</dbReference>
<dbReference type="Gene3D" id="3.30.450.40">
    <property type="match status" value="1"/>
</dbReference>
<comment type="catalytic activity">
    <reaction evidence="1">
        <text>L-histidyl-[protein] + phosphoenolpyruvate = N(pros)-phospho-L-histidyl-[protein] + pyruvate</text>
        <dbReference type="Rhea" id="RHEA:23880"/>
        <dbReference type="Rhea" id="RHEA-COMP:9745"/>
        <dbReference type="Rhea" id="RHEA-COMP:9746"/>
        <dbReference type="ChEBI" id="CHEBI:15361"/>
        <dbReference type="ChEBI" id="CHEBI:29979"/>
        <dbReference type="ChEBI" id="CHEBI:58702"/>
        <dbReference type="ChEBI" id="CHEBI:64837"/>
        <dbReference type="EC" id="2.7.3.9"/>
    </reaction>
</comment>
<dbReference type="SUPFAM" id="SSF47831">
    <property type="entry name" value="Enzyme I of the PEP:sugar phosphotransferase system HPr-binding (sub)domain"/>
    <property type="match status" value="1"/>
</dbReference>
<evidence type="ECO:0000256" key="14">
    <source>
        <dbReference type="SAM" id="Coils"/>
    </source>
</evidence>
<evidence type="ECO:0000256" key="11">
    <source>
        <dbReference type="ARBA" id="ARBA00022723"/>
    </source>
</evidence>
<dbReference type="SUPFAM" id="SSF55781">
    <property type="entry name" value="GAF domain-like"/>
    <property type="match status" value="1"/>
</dbReference>
<accession>A0A0P7XU54</accession>
<dbReference type="InterPro" id="IPR023151">
    <property type="entry name" value="PEP_util_CS"/>
</dbReference>
<dbReference type="Pfam" id="PF00391">
    <property type="entry name" value="PEP-utilizers"/>
    <property type="match status" value="1"/>
</dbReference>
<dbReference type="GO" id="GO:0046872">
    <property type="term" value="F:metal ion binding"/>
    <property type="evidence" value="ECO:0007669"/>
    <property type="project" value="UniProtKB-KW"/>
</dbReference>
<evidence type="ECO:0000313" key="18">
    <source>
        <dbReference type="Proteomes" id="UP000050497"/>
    </source>
</evidence>
<dbReference type="EMBL" id="FMBM01000001">
    <property type="protein sequence ID" value="SCC78052.1"/>
    <property type="molecule type" value="Genomic_DNA"/>
</dbReference>
<dbReference type="PATRIC" id="fig|1653334.4.peg.2675"/>
<comment type="cofactor">
    <cofactor evidence="2">
        <name>Mg(2+)</name>
        <dbReference type="ChEBI" id="CHEBI:18420"/>
    </cofactor>
</comment>
<evidence type="ECO:0000256" key="13">
    <source>
        <dbReference type="ARBA" id="ARBA00022842"/>
    </source>
</evidence>
<feature type="domain" description="GAF" evidence="15">
    <location>
        <begin position="24"/>
        <end position="170"/>
    </location>
</feature>
<dbReference type="SUPFAM" id="SSF51621">
    <property type="entry name" value="Phosphoenolpyruvate/pyruvate domain"/>
    <property type="match status" value="1"/>
</dbReference>
<keyword evidence="8" id="KW-0762">Sugar transport</keyword>
<comment type="subcellular location">
    <subcellularLocation>
        <location evidence="3">Cytoplasm</location>
    </subcellularLocation>
</comment>
<dbReference type="EC" id="2.7.3.9" evidence="5"/>
<evidence type="ECO:0000256" key="6">
    <source>
        <dbReference type="ARBA" id="ARBA00022448"/>
    </source>
</evidence>
<evidence type="ECO:0000259" key="15">
    <source>
        <dbReference type="SMART" id="SM00065"/>
    </source>
</evidence>
<evidence type="ECO:0000256" key="8">
    <source>
        <dbReference type="ARBA" id="ARBA00022597"/>
    </source>
</evidence>
<evidence type="ECO:0000313" key="16">
    <source>
        <dbReference type="EMBL" id="KPQ11068.1"/>
    </source>
</evidence>
<feature type="coiled-coil region" evidence="14">
    <location>
        <begin position="211"/>
        <end position="238"/>
    </location>
</feature>
<keyword evidence="12" id="KW-0418">Kinase</keyword>
<comment type="caution">
    <text evidence="16">The sequence shown here is derived from an EMBL/GenBank/DDBJ whole genome shotgun (WGS) entry which is preliminary data.</text>
</comment>
<dbReference type="Gene3D" id="3.50.30.10">
    <property type="entry name" value="Phosphohistidine domain"/>
    <property type="match status" value="1"/>
</dbReference>
<sequence length="755" mass="82452">MRNPSGGPRVLLRRLREIMAEPISAQDRLDRIVVLIAANMVAEVCSVYVLRADGTLELYATEGLNREAVHLTTMRSGEGLVGQIADAAQPLALSDAQTHPAFAYKPETGEEIYHGFLGVPILRAGNTLGVLVVQNRAHRSYSEEEIEAAQTTAMVVAEMIASGELQAIAQEGADIALKKPLYLQGVSLTEGVGLGHVVLHEPRVVVKNLIAENLDEEVERLEAAIRKVRASIDELIERGDVADHGEHREVLETFRMFAHDQGWLRRMREAVMTGLTAEAAVERVQSDNRARMMRQTDPYLRERLHDLDDLANRLLHQLVGQDFVSDGADLPENAIIVARSMGPAALLDYDRGRLRGIVLEEGGPASHVAIVARALGIPAVGRVENATALVEPGDAIIADGVAGEVQIRPRPDVEAAYAEKARLRAKRQEQYRALRDVAPVTRDGIAIDLQLNAGLLADLPHLEETGAHGIGLFRTEIQFMVAQQMPSTSEQQKLYRAVLDAVDGAPVVFRTLDIGGDKILPYMSAIEEENPALGWRAIRIGLDRPGLLRSQVRALLKAGSGRDIAIMLPMVATVEEFTRGREIVAREIAYLRRHGHAMPTDIAIGVMIEVPALLFQIREICALADFISVGSNDLLQFLFAADRENRQVAQRYDPLGVASLRALRLIADTARESDCRVSICGEIAGRPLEAMALLGLGFRTLSMAPSSVGPVKAMLLALDAQEVGAVIREKLDDPETGPTLRSTLAQFAERRRIPV</sequence>
<evidence type="ECO:0000256" key="7">
    <source>
        <dbReference type="ARBA" id="ARBA00022490"/>
    </source>
</evidence>
<dbReference type="NCBIfam" id="TIGR01417">
    <property type="entry name" value="PTS_I_fam"/>
    <property type="match status" value="1"/>
</dbReference>